<feature type="region of interest" description="Disordered" evidence="1">
    <location>
        <begin position="1"/>
        <end position="43"/>
    </location>
</feature>
<organism evidence="3 4">
    <name type="scientific">Lasiosphaeria ovina</name>
    <dbReference type="NCBI Taxonomy" id="92902"/>
    <lineage>
        <taxon>Eukaryota</taxon>
        <taxon>Fungi</taxon>
        <taxon>Dikarya</taxon>
        <taxon>Ascomycota</taxon>
        <taxon>Pezizomycotina</taxon>
        <taxon>Sordariomycetes</taxon>
        <taxon>Sordariomycetidae</taxon>
        <taxon>Sordariales</taxon>
        <taxon>Lasiosphaeriaceae</taxon>
        <taxon>Lasiosphaeria</taxon>
    </lineage>
</organism>
<evidence type="ECO:0000256" key="1">
    <source>
        <dbReference type="SAM" id="MobiDB-lite"/>
    </source>
</evidence>
<dbReference type="GO" id="GO:0003879">
    <property type="term" value="F:ATP phosphoribosyltransferase activity"/>
    <property type="evidence" value="ECO:0007669"/>
    <property type="project" value="InterPro"/>
</dbReference>
<dbReference type="Gene3D" id="3.40.190.10">
    <property type="entry name" value="Periplasmic binding protein-like II"/>
    <property type="match status" value="1"/>
</dbReference>
<dbReference type="EMBL" id="JAULSN010000002">
    <property type="protein sequence ID" value="KAK3379030.1"/>
    <property type="molecule type" value="Genomic_DNA"/>
</dbReference>
<dbReference type="GO" id="GO:0000105">
    <property type="term" value="P:L-histidine biosynthetic process"/>
    <property type="evidence" value="ECO:0007669"/>
    <property type="project" value="InterPro"/>
</dbReference>
<gene>
    <name evidence="3" type="ORF">B0T24DRAFT_674860</name>
</gene>
<feature type="region of interest" description="Disordered" evidence="1">
    <location>
        <begin position="68"/>
        <end position="109"/>
    </location>
</feature>
<feature type="domain" description="ATP phosphoribosyltransferase catalytic" evidence="2">
    <location>
        <begin position="218"/>
        <end position="274"/>
    </location>
</feature>
<sequence length="293" mass="31976">MQIHRGRKSTSYTLAQGDIEAVGENSPVIPRDNYEDHSDDNYEVSFDDELSNKILVVIDDISTASCHEHASTSNKSSSSLPAPTQPPSPPTTKKPNTLPSPVNDTTETVPFSARVIRRLVESDMDEYDAVTDRMLRAPPLFGSALYAAFHRLQYHPISRKPEVTDPAAADILPPPDEDVAKALRRPRCATIVLARLQRELQPPVVAAEKESTPVAPVKLKTRILELHGNMKAVRYLGGVVDAFVDVVESGEAMKAAGFKAVDTVLESQAVLISLSISPYIDSEVLALPLCYHA</sequence>
<proteinExistence type="predicted"/>
<dbReference type="GO" id="GO:0005737">
    <property type="term" value="C:cytoplasm"/>
    <property type="evidence" value="ECO:0007669"/>
    <property type="project" value="InterPro"/>
</dbReference>
<evidence type="ECO:0000259" key="2">
    <source>
        <dbReference type="Pfam" id="PF01634"/>
    </source>
</evidence>
<name>A0AAE0KMM3_9PEZI</name>
<dbReference type="Proteomes" id="UP001287356">
    <property type="component" value="Unassembled WGS sequence"/>
</dbReference>
<accession>A0AAE0KMM3</accession>
<dbReference type="InterPro" id="IPR013820">
    <property type="entry name" value="ATP_PRibTrfase_cat"/>
</dbReference>
<comment type="caution">
    <text evidence="3">The sequence shown here is derived from an EMBL/GenBank/DDBJ whole genome shotgun (WGS) entry which is preliminary data.</text>
</comment>
<dbReference type="AlphaFoldDB" id="A0AAE0KMM3"/>
<feature type="compositionally biased region" description="Pro residues" evidence="1">
    <location>
        <begin position="83"/>
        <end position="92"/>
    </location>
</feature>
<reference evidence="3" key="1">
    <citation type="journal article" date="2023" name="Mol. Phylogenet. Evol.">
        <title>Genome-scale phylogeny and comparative genomics of the fungal order Sordariales.</title>
        <authorList>
            <person name="Hensen N."/>
            <person name="Bonometti L."/>
            <person name="Westerberg I."/>
            <person name="Brannstrom I.O."/>
            <person name="Guillou S."/>
            <person name="Cros-Aarteil S."/>
            <person name="Calhoun S."/>
            <person name="Haridas S."/>
            <person name="Kuo A."/>
            <person name="Mondo S."/>
            <person name="Pangilinan J."/>
            <person name="Riley R."/>
            <person name="LaButti K."/>
            <person name="Andreopoulos B."/>
            <person name="Lipzen A."/>
            <person name="Chen C."/>
            <person name="Yan M."/>
            <person name="Daum C."/>
            <person name="Ng V."/>
            <person name="Clum A."/>
            <person name="Steindorff A."/>
            <person name="Ohm R.A."/>
            <person name="Martin F."/>
            <person name="Silar P."/>
            <person name="Natvig D.O."/>
            <person name="Lalanne C."/>
            <person name="Gautier V."/>
            <person name="Ament-Velasquez S.L."/>
            <person name="Kruys A."/>
            <person name="Hutchinson M.I."/>
            <person name="Powell A.J."/>
            <person name="Barry K."/>
            <person name="Miller A.N."/>
            <person name="Grigoriev I.V."/>
            <person name="Debuchy R."/>
            <person name="Gladieux P."/>
            <person name="Hiltunen Thoren M."/>
            <person name="Johannesson H."/>
        </authorList>
    </citation>
    <scope>NUCLEOTIDE SEQUENCE</scope>
    <source>
        <strain evidence="3">CBS 958.72</strain>
    </source>
</reference>
<evidence type="ECO:0000313" key="3">
    <source>
        <dbReference type="EMBL" id="KAK3379030.1"/>
    </source>
</evidence>
<dbReference type="SUPFAM" id="SSF53850">
    <property type="entry name" value="Periplasmic binding protein-like II"/>
    <property type="match status" value="1"/>
</dbReference>
<reference evidence="3" key="2">
    <citation type="submission" date="2023-06" db="EMBL/GenBank/DDBJ databases">
        <authorList>
            <consortium name="Lawrence Berkeley National Laboratory"/>
            <person name="Haridas S."/>
            <person name="Hensen N."/>
            <person name="Bonometti L."/>
            <person name="Westerberg I."/>
            <person name="Brannstrom I.O."/>
            <person name="Guillou S."/>
            <person name="Cros-Aarteil S."/>
            <person name="Calhoun S."/>
            <person name="Kuo A."/>
            <person name="Mondo S."/>
            <person name="Pangilinan J."/>
            <person name="Riley R."/>
            <person name="Labutti K."/>
            <person name="Andreopoulos B."/>
            <person name="Lipzen A."/>
            <person name="Chen C."/>
            <person name="Yanf M."/>
            <person name="Daum C."/>
            <person name="Ng V."/>
            <person name="Clum A."/>
            <person name="Steindorff A."/>
            <person name="Ohm R."/>
            <person name="Martin F."/>
            <person name="Silar P."/>
            <person name="Natvig D."/>
            <person name="Lalanne C."/>
            <person name="Gautier V."/>
            <person name="Ament-Velasquez S.L."/>
            <person name="Kruys A."/>
            <person name="Hutchinson M.I."/>
            <person name="Powell A.J."/>
            <person name="Barry K."/>
            <person name="Miller A.N."/>
            <person name="Grigoriev I.V."/>
            <person name="Debuchy R."/>
            <person name="Gladieux P."/>
            <person name="Thoren M.H."/>
            <person name="Johannesson H."/>
        </authorList>
    </citation>
    <scope>NUCLEOTIDE SEQUENCE</scope>
    <source>
        <strain evidence="3">CBS 958.72</strain>
    </source>
</reference>
<dbReference type="Pfam" id="PF01634">
    <property type="entry name" value="HisG"/>
    <property type="match status" value="1"/>
</dbReference>
<keyword evidence="4" id="KW-1185">Reference proteome</keyword>
<evidence type="ECO:0000313" key="4">
    <source>
        <dbReference type="Proteomes" id="UP001287356"/>
    </source>
</evidence>
<protein>
    <recommendedName>
        <fullName evidence="2">ATP phosphoribosyltransferase catalytic domain-containing protein</fullName>
    </recommendedName>
</protein>